<reference evidence="4 5" key="1">
    <citation type="submission" date="2017-03" db="EMBL/GenBank/DDBJ databases">
        <title>Comparative genomics of honeybee gut symbionts reveal geographically distinct and subgroup specific antibiotic resistance.</title>
        <authorList>
            <person name="Ludvigsen J."/>
            <person name="Porcellato D."/>
            <person name="Labee-Lund T.M."/>
            <person name="Amdam G.V."/>
            <person name="Rudi K."/>
        </authorList>
    </citation>
    <scope>NUCLEOTIDE SEQUENCE [LARGE SCALE GENOMIC DNA]</scope>
    <source>
        <strain evidence="2 5">A-7-12</strain>
        <strain evidence="3 4">A-9-12</strain>
    </source>
</reference>
<accession>A0A242NH39</accession>
<dbReference type="RefSeq" id="WP_086272612.1">
    <property type="nucleotide sequence ID" value="NZ_MZNE01000050.1"/>
</dbReference>
<feature type="chain" id="PRO_5013326333" evidence="1">
    <location>
        <begin position="21"/>
        <end position="247"/>
    </location>
</feature>
<feature type="signal peptide" evidence="1">
    <location>
        <begin position="1"/>
        <end position="20"/>
    </location>
</feature>
<dbReference type="Proteomes" id="UP000194800">
    <property type="component" value="Unassembled WGS sequence"/>
</dbReference>
<gene>
    <name evidence="3" type="ORF">B6C91_12825</name>
    <name evidence="2" type="ORF">B6D08_08065</name>
</gene>
<dbReference type="EMBL" id="NART01000094">
    <property type="protein sequence ID" value="OTQ08291.1"/>
    <property type="molecule type" value="Genomic_DNA"/>
</dbReference>
<evidence type="ECO:0000313" key="5">
    <source>
        <dbReference type="Proteomes" id="UP000194977"/>
    </source>
</evidence>
<dbReference type="OrthoDB" id="6885434at2"/>
<evidence type="ECO:0000313" key="3">
    <source>
        <dbReference type="EMBL" id="OTQ08291.1"/>
    </source>
</evidence>
<organism evidence="2 5">
    <name type="scientific">Gilliamella apicola</name>
    <dbReference type="NCBI Taxonomy" id="1196095"/>
    <lineage>
        <taxon>Bacteria</taxon>
        <taxon>Pseudomonadati</taxon>
        <taxon>Pseudomonadota</taxon>
        <taxon>Gammaproteobacteria</taxon>
        <taxon>Orbales</taxon>
        <taxon>Orbaceae</taxon>
        <taxon>Gilliamella</taxon>
    </lineage>
</organism>
<evidence type="ECO:0000313" key="4">
    <source>
        <dbReference type="Proteomes" id="UP000194800"/>
    </source>
</evidence>
<dbReference type="AlphaFoldDB" id="A0A242NH39"/>
<evidence type="ECO:0000313" key="2">
    <source>
        <dbReference type="EMBL" id="OTP99343.1"/>
    </source>
</evidence>
<name>A0A242NH39_9GAMM</name>
<dbReference type="EMBL" id="NARP01000018">
    <property type="protein sequence ID" value="OTP99343.1"/>
    <property type="molecule type" value="Genomic_DNA"/>
</dbReference>
<protein>
    <submittedName>
        <fullName evidence="2">Uncharacterized protein</fullName>
    </submittedName>
</protein>
<sequence>MKFKLILTTFLMIFFGNSYAEKVTFNIDHNVVNRAKFDTENERDIIELYHNNKLITKIPSFDEDGGNHVEKILTRYDENNIIRVITHFPDRGHFKIYYDIGFNKNRNLFMLNKVSFESQVWSSDTDVTTIYCYHQINQELNELMNDDDWFHKIRPTYYGWENGTVKGNCIVSKKVVGYENSYNIIMKSHLFDKPDINNMTNMYLIKGDIVDLVRSQNKFYEINYTTKKNKIIKKWLHCSAIDACISD</sequence>
<evidence type="ECO:0000256" key="1">
    <source>
        <dbReference type="SAM" id="SignalP"/>
    </source>
</evidence>
<keyword evidence="1" id="KW-0732">Signal</keyword>
<comment type="caution">
    <text evidence="2">The sequence shown here is derived from an EMBL/GenBank/DDBJ whole genome shotgun (WGS) entry which is preliminary data.</text>
</comment>
<proteinExistence type="predicted"/>
<dbReference type="Proteomes" id="UP000194977">
    <property type="component" value="Unassembled WGS sequence"/>
</dbReference>
<keyword evidence="4" id="KW-1185">Reference proteome</keyword>